<dbReference type="EMBL" id="JAVRFD010000024">
    <property type="protein sequence ID" value="MDT0548141.1"/>
    <property type="molecule type" value="Genomic_DNA"/>
</dbReference>
<evidence type="ECO:0000256" key="5">
    <source>
        <dbReference type="ARBA" id="ARBA00049117"/>
    </source>
</evidence>
<dbReference type="PANTHER" id="PTHR13748:SF62">
    <property type="entry name" value="COBW DOMAIN-CONTAINING PROTEIN"/>
    <property type="match status" value="1"/>
</dbReference>
<feature type="region of interest" description="Disordered" evidence="6">
    <location>
        <begin position="345"/>
        <end position="366"/>
    </location>
</feature>
<dbReference type="PANTHER" id="PTHR13748">
    <property type="entry name" value="COBW-RELATED"/>
    <property type="match status" value="1"/>
</dbReference>
<sequence length="366" mass="40263">MTTRRIPVVLVTGFLGSGKTTMLNHLLRGSVDTRIGVIVNDFGSINIDAMAVAGQVDSMIPIENGCLCCAADSTEMDEMLARLTEPSLGIEVIVIEASGLAEPQSMIRTLLSSENEHILYGGLIEVVDAAEFENTRERHPELDRHVRAADAVVLNKADRVSEQERARVLETLARIAPGAPVVTAEHGRVDPGFLFDRGPGAPGGERYRQLSFAEVCTDEHDWHEHLHHAYQSVEFTADRPLDPRRFLEFLDGRPAGLYRMKGFIHFAAPGHDRKFALHAVGSYLRFHPSEWAPGEARMTQLVMIGAGVDAEALTKELTDCVAAAPETIADQHMMGILRYVQERTDELDTDEPDVEEPVPADASHTD</sequence>
<keyword evidence="2" id="KW-0378">Hydrolase</keyword>
<comment type="similarity">
    <text evidence="4">Belongs to the SIMIBI class G3E GTPase family. ZNG1 subfamily.</text>
</comment>
<keyword evidence="1" id="KW-0547">Nucleotide-binding</keyword>
<dbReference type="InterPro" id="IPR003495">
    <property type="entry name" value="CobW/HypB/UreG_nucleotide-bd"/>
</dbReference>
<dbReference type="SUPFAM" id="SSF90002">
    <property type="entry name" value="Hypothetical protein YjiA, C-terminal domain"/>
    <property type="match status" value="1"/>
</dbReference>
<evidence type="ECO:0000256" key="3">
    <source>
        <dbReference type="ARBA" id="ARBA00023186"/>
    </source>
</evidence>
<dbReference type="Pfam" id="PF02492">
    <property type="entry name" value="cobW"/>
    <property type="match status" value="1"/>
</dbReference>
<evidence type="ECO:0000256" key="1">
    <source>
        <dbReference type="ARBA" id="ARBA00022741"/>
    </source>
</evidence>
<dbReference type="SUPFAM" id="SSF52540">
    <property type="entry name" value="P-loop containing nucleoside triphosphate hydrolases"/>
    <property type="match status" value="1"/>
</dbReference>
<evidence type="ECO:0000256" key="2">
    <source>
        <dbReference type="ARBA" id="ARBA00022801"/>
    </source>
</evidence>
<feature type="domain" description="CobW C-terminal" evidence="7">
    <location>
        <begin position="230"/>
        <end position="321"/>
    </location>
</feature>
<gene>
    <name evidence="8" type="ORF">RND15_36450</name>
</gene>
<dbReference type="InterPro" id="IPR036627">
    <property type="entry name" value="CobW-likC_sf"/>
</dbReference>
<dbReference type="InterPro" id="IPR051316">
    <property type="entry name" value="Zinc-reg_GTPase_activator"/>
</dbReference>
<evidence type="ECO:0000256" key="4">
    <source>
        <dbReference type="ARBA" id="ARBA00034320"/>
    </source>
</evidence>
<protein>
    <submittedName>
        <fullName evidence="8">GTP-binding protein</fullName>
    </submittedName>
</protein>
<reference evidence="8" key="1">
    <citation type="submission" date="2024-05" db="EMBL/GenBank/DDBJ databases">
        <title>30 novel species of actinomycetes from the DSMZ collection.</title>
        <authorList>
            <person name="Nouioui I."/>
        </authorList>
    </citation>
    <scope>NUCLEOTIDE SEQUENCE</scope>
    <source>
        <strain evidence="8">DSM 41529</strain>
    </source>
</reference>
<dbReference type="InterPro" id="IPR011629">
    <property type="entry name" value="CobW-like_C"/>
</dbReference>
<dbReference type="InterPro" id="IPR027417">
    <property type="entry name" value="P-loop_NTPase"/>
</dbReference>
<dbReference type="Pfam" id="PF07683">
    <property type="entry name" value="CobW_C"/>
    <property type="match status" value="1"/>
</dbReference>
<evidence type="ECO:0000256" key="6">
    <source>
        <dbReference type="SAM" id="MobiDB-lite"/>
    </source>
</evidence>
<dbReference type="Gene3D" id="3.30.1220.10">
    <property type="entry name" value="CobW-like, C-terminal domain"/>
    <property type="match status" value="1"/>
</dbReference>
<organism evidence="8 9">
    <name type="scientific">Streptomyces lonegramiae</name>
    <dbReference type="NCBI Taxonomy" id="3075524"/>
    <lineage>
        <taxon>Bacteria</taxon>
        <taxon>Bacillati</taxon>
        <taxon>Actinomycetota</taxon>
        <taxon>Actinomycetes</taxon>
        <taxon>Kitasatosporales</taxon>
        <taxon>Streptomycetaceae</taxon>
        <taxon>Streptomyces</taxon>
    </lineage>
</organism>
<dbReference type="Gene3D" id="3.40.50.300">
    <property type="entry name" value="P-loop containing nucleotide triphosphate hydrolases"/>
    <property type="match status" value="1"/>
</dbReference>
<comment type="caution">
    <text evidence="8">The sequence shown here is derived from an EMBL/GenBank/DDBJ whole genome shotgun (WGS) entry which is preliminary data.</text>
</comment>
<dbReference type="CDD" id="cd03112">
    <property type="entry name" value="CobW-like"/>
    <property type="match status" value="1"/>
</dbReference>
<name>A0ABU2XRD7_9ACTN</name>
<dbReference type="RefSeq" id="WP_311728700.1">
    <property type="nucleotide sequence ID" value="NZ_JAVRFD010000024.1"/>
</dbReference>
<keyword evidence="3" id="KW-0143">Chaperone</keyword>
<dbReference type="Proteomes" id="UP001180754">
    <property type="component" value="Unassembled WGS sequence"/>
</dbReference>
<feature type="compositionally biased region" description="Acidic residues" evidence="6">
    <location>
        <begin position="347"/>
        <end position="358"/>
    </location>
</feature>
<proteinExistence type="inferred from homology"/>
<keyword evidence="9" id="KW-1185">Reference proteome</keyword>
<dbReference type="SMART" id="SM00833">
    <property type="entry name" value="CobW_C"/>
    <property type="match status" value="1"/>
</dbReference>
<evidence type="ECO:0000313" key="9">
    <source>
        <dbReference type="Proteomes" id="UP001180754"/>
    </source>
</evidence>
<evidence type="ECO:0000313" key="8">
    <source>
        <dbReference type="EMBL" id="MDT0548141.1"/>
    </source>
</evidence>
<evidence type="ECO:0000259" key="7">
    <source>
        <dbReference type="SMART" id="SM00833"/>
    </source>
</evidence>
<accession>A0ABU2XRD7</accession>
<comment type="catalytic activity">
    <reaction evidence="5">
        <text>GTP + H2O = GDP + phosphate + H(+)</text>
        <dbReference type="Rhea" id="RHEA:19669"/>
        <dbReference type="ChEBI" id="CHEBI:15377"/>
        <dbReference type="ChEBI" id="CHEBI:15378"/>
        <dbReference type="ChEBI" id="CHEBI:37565"/>
        <dbReference type="ChEBI" id="CHEBI:43474"/>
        <dbReference type="ChEBI" id="CHEBI:58189"/>
    </reaction>
    <physiologicalReaction direction="left-to-right" evidence="5">
        <dbReference type="Rhea" id="RHEA:19670"/>
    </physiologicalReaction>
</comment>